<name>A0A0A9BBC4_ARUDO</name>
<reference evidence="1" key="2">
    <citation type="journal article" date="2015" name="Data Brief">
        <title>Shoot transcriptome of the giant reed, Arundo donax.</title>
        <authorList>
            <person name="Barrero R.A."/>
            <person name="Guerrero F.D."/>
            <person name="Moolhuijzen P."/>
            <person name="Goolsby J.A."/>
            <person name="Tidwell J."/>
            <person name="Bellgard S.E."/>
            <person name="Bellgard M.I."/>
        </authorList>
    </citation>
    <scope>NUCLEOTIDE SEQUENCE</scope>
    <source>
        <tissue evidence="1">Shoot tissue taken approximately 20 cm above the soil surface</tissue>
    </source>
</reference>
<reference evidence="1" key="1">
    <citation type="submission" date="2014-09" db="EMBL/GenBank/DDBJ databases">
        <authorList>
            <person name="Magalhaes I.L.F."/>
            <person name="Oliveira U."/>
            <person name="Santos F.R."/>
            <person name="Vidigal T.H.D.A."/>
            <person name="Brescovit A.D."/>
            <person name="Santos A.J."/>
        </authorList>
    </citation>
    <scope>NUCLEOTIDE SEQUENCE</scope>
    <source>
        <tissue evidence="1">Shoot tissue taken approximately 20 cm above the soil surface</tissue>
    </source>
</reference>
<protein>
    <submittedName>
        <fullName evidence="1">Uncharacterized protein</fullName>
    </submittedName>
</protein>
<accession>A0A0A9BBC4</accession>
<proteinExistence type="predicted"/>
<sequence>MMYYEFMSRNRIFSSNIRRQLNSIREYQLRNRWFRATEKFEPQRHLKWKP</sequence>
<dbReference type="AlphaFoldDB" id="A0A0A9BBC4"/>
<evidence type="ECO:0000313" key="1">
    <source>
        <dbReference type="EMBL" id="JAD59483.1"/>
    </source>
</evidence>
<organism evidence="1">
    <name type="scientific">Arundo donax</name>
    <name type="common">Giant reed</name>
    <name type="synonym">Donax arundinaceus</name>
    <dbReference type="NCBI Taxonomy" id="35708"/>
    <lineage>
        <taxon>Eukaryota</taxon>
        <taxon>Viridiplantae</taxon>
        <taxon>Streptophyta</taxon>
        <taxon>Embryophyta</taxon>
        <taxon>Tracheophyta</taxon>
        <taxon>Spermatophyta</taxon>
        <taxon>Magnoliopsida</taxon>
        <taxon>Liliopsida</taxon>
        <taxon>Poales</taxon>
        <taxon>Poaceae</taxon>
        <taxon>PACMAD clade</taxon>
        <taxon>Arundinoideae</taxon>
        <taxon>Arundineae</taxon>
        <taxon>Arundo</taxon>
    </lineage>
</organism>
<dbReference type="EMBL" id="GBRH01238412">
    <property type="protein sequence ID" value="JAD59483.1"/>
    <property type="molecule type" value="Transcribed_RNA"/>
</dbReference>